<keyword evidence="2" id="KW-1185">Reference proteome</keyword>
<dbReference type="EMBL" id="JAPOHD010000069">
    <property type="protein sequence ID" value="MCY1723501.1"/>
    <property type="molecule type" value="Genomic_DNA"/>
</dbReference>
<comment type="caution">
    <text evidence="1">The sequence shown here is derived from an EMBL/GenBank/DDBJ whole genome shotgun (WGS) entry which is preliminary data.</text>
</comment>
<evidence type="ECO:0000313" key="2">
    <source>
        <dbReference type="Proteomes" id="UP001145087"/>
    </source>
</evidence>
<organism evidence="1 2">
    <name type="scientific">Draconibacterium aestuarii</name>
    <dbReference type="NCBI Taxonomy" id="2998507"/>
    <lineage>
        <taxon>Bacteria</taxon>
        <taxon>Pseudomonadati</taxon>
        <taxon>Bacteroidota</taxon>
        <taxon>Bacteroidia</taxon>
        <taxon>Marinilabiliales</taxon>
        <taxon>Prolixibacteraceae</taxon>
        <taxon>Draconibacterium</taxon>
    </lineage>
</organism>
<evidence type="ECO:0000313" key="1">
    <source>
        <dbReference type="EMBL" id="MCY1723501.1"/>
    </source>
</evidence>
<dbReference type="Proteomes" id="UP001145087">
    <property type="component" value="Unassembled WGS sequence"/>
</dbReference>
<protein>
    <submittedName>
        <fullName evidence="1">Uncharacterized protein</fullName>
    </submittedName>
</protein>
<gene>
    <name evidence="1" type="ORF">OU798_24330</name>
</gene>
<reference evidence="1" key="1">
    <citation type="submission" date="2022-11" db="EMBL/GenBank/DDBJ databases">
        <title>Marilongibacter aestuarii gen. nov., sp. nov., isolated from tidal flat sediment.</title>
        <authorList>
            <person name="Jiayan W."/>
        </authorList>
    </citation>
    <scope>NUCLEOTIDE SEQUENCE</scope>
    <source>
        <strain evidence="1">Z1-6</strain>
    </source>
</reference>
<accession>A0A9X3FAF4</accession>
<dbReference type="RefSeq" id="WP_343335827.1">
    <property type="nucleotide sequence ID" value="NZ_JAPOHD010000069.1"/>
</dbReference>
<name>A0A9X3FAF4_9BACT</name>
<sequence>MSSRYNRRSFLIKSTTSCSLCFLAVPNILGSSDKLTLQNEKHKFQTDSGMTMQEVYNLAYTESYIPAMKSLMKQVGKKKFLEMLKISSDMVYQVDNENEIDYSTRTLEAWSESMKTAIKNRMTKRLSYEIITDNPELLEIKFTECLWAKTFKEADAADIGYAGFCYRDYSC</sequence>
<proteinExistence type="predicted"/>
<dbReference type="AlphaFoldDB" id="A0A9X3FAF4"/>